<evidence type="ECO:0000313" key="3">
    <source>
        <dbReference type="EMBL" id="MEK8028378.1"/>
    </source>
</evidence>
<dbReference type="InterPro" id="IPR013424">
    <property type="entry name" value="Ice-binding_C"/>
</dbReference>
<evidence type="ECO:0000259" key="2">
    <source>
        <dbReference type="Pfam" id="PF07589"/>
    </source>
</evidence>
<dbReference type="NCBIfam" id="TIGR02595">
    <property type="entry name" value="PEP_CTERM"/>
    <property type="match status" value="1"/>
</dbReference>
<evidence type="ECO:0000313" key="4">
    <source>
        <dbReference type="Proteomes" id="UP001368500"/>
    </source>
</evidence>
<comment type="caution">
    <text evidence="3">The sequence shown here is derived from an EMBL/GenBank/DDBJ whole genome shotgun (WGS) entry which is preliminary data.</text>
</comment>
<proteinExistence type="predicted"/>
<feature type="domain" description="Ice-binding protein C-terminal" evidence="2">
    <location>
        <begin position="186"/>
        <end position="210"/>
    </location>
</feature>
<feature type="signal peptide" evidence="1">
    <location>
        <begin position="1"/>
        <end position="24"/>
    </location>
</feature>
<name>A0ABU9BIL2_9BURK</name>
<evidence type="ECO:0000256" key="1">
    <source>
        <dbReference type="SAM" id="SignalP"/>
    </source>
</evidence>
<keyword evidence="4" id="KW-1185">Reference proteome</keyword>
<organism evidence="3 4">
    <name type="scientific">Pseudaquabacterium rugosum</name>
    <dbReference type="NCBI Taxonomy" id="2984194"/>
    <lineage>
        <taxon>Bacteria</taxon>
        <taxon>Pseudomonadati</taxon>
        <taxon>Pseudomonadota</taxon>
        <taxon>Betaproteobacteria</taxon>
        <taxon>Burkholderiales</taxon>
        <taxon>Sphaerotilaceae</taxon>
        <taxon>Pseudaquabacterium</taxon>
    </lineage>
</organism>
<protein>
    <submittedName>
        <fullName evidence="3">PEP-CTERM sorting domain-containing protein</fullName>
    </submittedName>
</protein>
<dbReference type="Proteomes" id="UP001368500">
    <property type="component" value="Unassembled WGS sequence"/>
</dbReference>
<gene>
    <name evidence="3" type="ORF">AACH11_20660</name>
</gene>
<sequence length="211" mass="21218">MRHLLNLPALTLLAATTLSPAAHAVVALPSCTTMASSSGVSIEECASFGNVIYTVSNGSAQELTAVAISTTAGADSWAWSETFGWHAAWVSEATWNSTASLSGAGSFATLFGTDEHAAFVYWTGELGIDGLPSGAVGGSGMGLAPEATGWFGFQYGMPASEFVAFSGTSSNGLAGLNVAGASLASAVPEPATNALLLGGLVVIGAALRRRR</sequence>
<feature type="chain" id="PRO_5046867415" evidence="1">
    <location>
        <begin position="25"/>
        <end position="211"/>
    </location>
</feature>
<keyword evidence="1" id="KW-0732">Signal</keyword>
<accession>A0ABU9BIL2</accession>
<dbReference type="RefSeq" id="WP_341376162.1">
    <property type="nucleotide sequence ID" value="NZ_JBBUTF010000023.1"/>
</dbReference>
<dbReference type="EMBL" id="JBBUTF010000023">
    <property type="protein sequence ID" value="MEK8028378.1"/>
    <property type="molecule type" value="Genomic_DNA"/>
</dbReference>
<dbReference type="Pfam" id="PF07589">
    <property type="entry name" value="PEP-CTERM"/>
    <property type="match status" value="1"/>
</dbReference>
<reference evidence="3 4" key="1">
    <citation type="submission" date="2024-04" db="EMBL/GenBank/DDBJ databases">
        <title>Novel species of the genus Ideonella isolated from streams.</title>
        <authorList>
            <person name="Lu H."/>
        </authorList>
    </citation>
    <scope>NUCLEOTIDE SEQUENCE [LARGE SCALE GENOMIC DNA]</scope>
    <source>
        <strain evidence="3 4">BYS139W</strain>
    </source>
</reference>